<dbReference type="Proteomes" id="UP000242850">
    <property type="component" value="Unassembled WGS sequence"/>
</dbReference>
<dbReference type="GO" id="GO:0030436">
    <property type="term" value="P:asexual sporulation"/>
    <property type="evidence" value="ECO:0007669"/>
    <property type="project" value="InterPro"/>
</dbReference>
<evidence type="ECO:0000313" key="2">
    <source>
        <dbReference type="EMBL" id="SEF69127.1"/>
    </source>
</evidence>
<dbReference type="GO" id="GO:0004190">
    <property type="term" value="F:aspartic-type endopeptidase activity"/>
    <property type="evidence" value="ECO:0007669"/>
    <property type="project" value="InterPro"/>
</dbReference>
<keyword evidence="3" id="KW-1185">Reference proteome</keyword>
<dbReference type="Pfam" id="PF03419">
    <property type="entry name" value="Peptidase_U4"/>
    <property type="match status" value="1"/>
</dbReference>
<name>A0A1H5U4B7_9CLOT</name>
<accession>A0A1H5U4B7</accession>
<organism evidence="2 3">
    <name type="scientific">Caloramator fervidus</name>
    <dbReference type="NCBI Taxonomy" id="29344"/>
    <lineage>
        <taxon>Bacteria</taxon>
        <taxon>Bacillati</taxon>
        <taxon>Bacillota</taxon>
        <taxon>Clostridia</taxon>
        <taxon>Eubacteriales</taxon>
        <taxon>Clostridiaceae</taxon>
        <taxon>Caloramator</taxon>
    </lineage>
</organism>
<keyword evidence="1" id="KW-0812">Transmembrane</keyword>
<keyword evidence="1" id="KW-1133">Transmembrane helix</keyword>
<protein>
    <submittedName>
        <fullName evidence="2">Sigma-E processing peptidase SpoIIGA</fullName>
    </submittedName>
</protein>
<keyword evidence="1" id="KW-0472">Membrane</keyword>
<dbReference type="EMBL" id="FNUK01000007">
    <property type="protein sequence ID" value="SEF69127.1"/>
    <property type="molecule type" value="Genomic_DNA"/>
</dbReference>
<dbReference type="InterPro" id="IPR005081">
    <property type="entry name" value="SpoIIGA"/>
</dbReference>
<evidence type="ECO:0000313" key="3">
    <source>
        <dbReference type="Proteomes" id="UP000242850"/>
    </source>
</evidence>
<sequence length="193" mass="22301">MAIFYLNHKDLSNVNGVLLLNRMSQIYLILGSIIGVFFVKIAFDYVDSYFFQDNFIVDIEVFLDDKHQTIKTLIDTGNNLKDPLTNAPVIVAYFRPLKGILSENLYNRLLMAKTYEEFSREILNSEYKNRIRLIPYNAIGINNGLIVGIKIDKILVKKDKKLKKIEDVILAFYHLPLSQDSFFDALGFPEIIK</sequence>
<dbReference type="GO" id="GO:0006508">
    <property type="term" value="P:proteolysis"/>
    <property type="evidence" value="ECO:0007669"/>
    <property type="project" value="InterPro"/>
</dbReference>
<feature type="transmembrane region" description="Helical" evidence="1">
    <location>
        <begin position="25"/>
        <end position="43"/>
    </location>
</feature>
<proteinExistence type="predicted"/>
<dbReference type="AlphaFoldDB" id="A0A1H5U4B7"/>
<gene>
    <name evidence="2" type="ORF">SAMN05660865_00783</name>
</gene>
<evidence type="ECO:0000256" key="1">
    <source>
        <dbReference type="SAM" id="Phobius"/>
    </source>
</evidence>
<reference evidence="3" key="1">
    <citation type="submission" date="2016-10" db="EMBL/GenBank/DDBJ databases">
        <authorList>
            <person name="Varghese N."/>
            <person name="Submissions S."/>
        </authorList>
    </citation>
    <scope>NUCLEOTIDE SEQUENCE [LARGE SCALE GENOMIC DNA]</scope>
    <source>
        <strain evidence="3">DSM 5463</strain>
    </source>
</reference>